<name>A0A9N9PVN0_9HELO</name>
<feature type="transmembrane region" description="Helical" evidence="1">
    <location>
        <begin position="12"/>
        <end position="29"/>
    </location>
</feature>
<keyword evidence="1" id="KW-1133">Transmembrane helix</keyword>
<gene>
    <name evidence="2" type="ORF">HYFRA_00013970</name>
</gene>
<evidence type="ECO:0000256" key="1">
    <source>
        <dbReference type="SAM" id="Phobius"/>
    </source>
</evidence>
<keyword evidence="3" id="KW-1185">Reference proteome</keyword>
<reference evidence="2" key="1">
    <citation type="submission" date="2021-07" db="EMBL/GenBank/DDBJ databases">
        <authorList>
            <person name="Durling M."/>
        </authorList>
    </citation>
    <scope>NUCLEOTIDE SEQUENCE</scope>
</reference>
<accession>A0A9N9PVN0</accession>
<dbReference type="AlphaFoldDB" id="A0A9N9PVN0"/>
<dbReference type="EMBL" id="CAJVRL010000114">
    <property type="protein sequence ID" value="CAG8961551.1"/>
    <property type="molecule type" value="Genomic_DNA"/>
</dbReference>
<comment type="caution">
    <text evidence="2">The sequence shown here is derived from an EMBL/GenBank/DDBJ whole genome shotgun (WGS) entry which is preliminary data.</text>
</comment>
<proteinExistence type="predicted"/>
<evidence type="ECO:0000313" key="3">
    <source>
        <dbReference type="Proteomes" id="UP000696280"/>
    </source>
</evidence>
<sequence>MLSSSLTKAGTTSQSSIPSFTLFFIFILNRKAMRIPPTMGNTTPAARTSPGPMVSMMQQMLVSDVVLDHNAAEDISIR</sequence>
<keyword evidence="1" id="KW-0812">Transmembrane</keyword>
<protein>
    <submittedName>
        <fullName evidence="2">Uncharacterized protein</fullName>
    </submittedName>
</protein>
<keyword evidence="1" id="KW-0472">Membrane</keyword>
<organism evidence="2 3">
    <name type="scientific">Hymenoscyphus fraxineus</name>
    <dbReference type="NCBI Taxonomy" id="746836"/>
    <lineage>
        <taxon>Eukaryota</taxon>
        <taxon>Fungi</taxon>
        <taxon>Dikarya</taxon>
        <taxon>Ascomycota</taxon>
        <taxon>Pezizomycotina</taxon>
        <taxon>Leotiomycetes</taxon>
        <taxon>Helotiales</taxon>
        <taxon>Helotiaceae</taxon>
        <taxon>Hymenoscyphus</taxon>
    </lineage>
</organism>
<evidence type="ECO:0000313" key="2">
    <source>
        <dbReference type="EMBL" id="CAG8961551.1"/>
    </source>
</evidence>
<dbReference type="Proteomes" id="UP000696280">
    <property type="component" value="Unassembled WGS sequence"/>
</dbReference>